<accession>A0A0A9GUT5</accession>
<evidence type="ECO:0000313" key="1">
    <source>
        <dbReference type="EMBL" id="JAE28307.1"/>
    </source>
</evidence>
<reference evidence="1" key="1">
    <citation type="submission" date="2014-09" db="EMBL/GenBank/DDBJ databases">
        <authorList>
            <person name="Magalhaes I.L.F."/>
            <person name="Oliveira U."/>
            <person name="Santos F.R."/>
            <person name="Vidigal T.H.D.A."/>
            <person name="Brescovit A.D."/>
            <person name="Santos A.J."/>
        </authorList>
    </citation>
    <scope>NUCLEOTIDE SEQUENCE</scope>
    <source>
        <tissue evidence="1">Shoot tissue taken approximately 20 cm above the soil surface</tissue>
    </source>
</reference>
<proteinExistence type="predicted"/>
<sequence>MLGVAIKKFSWLSKFTCSKMYVCERKMLDSQLLCVCNFLTLISCTITAGTSSVEEKCMLCFKS</sequence>
<dbReference type="EMBL" id="GBRH01169589">
    <property type="protein sequence ID" value="JAE28307.1"/>
    <property type="molecule type" value="Transcribed_RNA"/>
</dbReference>
<organism evidence="1">
    <name type="scientific">Arundo donax</name>
    <name type="common">Giant reed</name>
    <name type="synonym">Donax arundinaceus</name>
    <dbReference type="NCBI Taxonomy" id="35708"/>
    <lineage>
        <taxon>Eukaryota</taxon>
        <taxon>Viridiplantae</taxon>
        <taxon>Streptophyta</taxon>
        <taxon>Embryophyta</taxon>
        <taxon>Tracheophyta</taxon>
        <taxon>Spermatophyta</taxon>
        <taxon>Magnoliopsida</taxon>
        <taxon>Liliopsida</taxon>
        <taxon>Poales</taxon>
        <taxon>Poaceae</taxon>
        <taxon>PACMAD clade</taxon>
        <taxon>Arundinoideae</taxon>
        <taxon>Arundineae</taxon>
        <taxon>Arundo</taxon>
    </lineage>
</organism>
<dbReference type="AlphaFoldDB" id="A0A0A9GUT5"/>
<name>A0A0A9GUT5_ARUDO</name>
<reference evidence="1" key="2">
    <citation type="journal article" date="2015" name="Data Brief">
        <title>Shoot transcriptome of the giant reed, Arundo donax.</title>
        <authorList>
            <person name="Barrero R.A."/>
            <person name="Guerrero F.D."/>
            <person name="Moolhuijzen P."/>
            <person name="Goolsby J.A."/>
            <person name="Tidwell J."/>
            <person name="Bellgard S.E."/>
            <person name="Bellgard M.I."/>
        </authorList>
    </citation>
    <scope>NUCLEOTIDE SEQUENCE</scope>
    <source>
        <tissue evidence="1">Shoot tissue taken approximately 20 cm above the soil surface</tissue>
    </source>
</reference>
<protein>
    <submittedName>
        <fullName evidence="1">Uncharacterized protein</fullName>
    </submittedName>
</protein>